<evidence type="ECO:0000256" key="2">
    <source>
        <dbReference type="ARBA" id="ARBA00048655"/>
    </source>
</evidence>
<keyword evidence="4" id="KW-1185">Reference proteome</keyword>
<dbReference type="Proteomes" id="UP001301769">
    <property type="component" value="Unassembled WGS sequence"/>
</dbReference>
<protein>
    <recommendedName>
        <fullName evidence="1">protein-ribulosamine 3-kinase</fullName>
        <ecNumber evidence="1">2.7.1.172</ecNumber>
    </recommendedName>
</protein>
<dbReference type="PANTHER" id="PTHR12149">
    <property type="entry name" value="FRUCTOSAMINE 3 KINASE-RELATED PROTEIN"/>
    <property type="match status" value="1"/>
</dbReference>
<keyword evidence="3" id="KW-0808">Transferase</keyword>
<dbReference type="EC" id="2.7.1.172" evidence="1"/>
<proteinExistence type="predicted"/>
<reference evidence="3" key="1">
    <citation type="journal article" date="2023" name="Mol. Phylogenet. Evol.">
        <title>Genome-scale phylogeny and comparative genomics of the fungal order Sordariales.</title>
        <authorList>
            <person name="Hensen N."/>
            <person name="Bonometti L."/>
            <person name="Westerberg I."/>
            <person name="Brannstrom I.O."/>
            <person name="Guillou S."/>
            <person name="Cros-Aarteil S."/>
            <person name="Calhoun S."/>
            <person name="Haridas S."/>
            <person name="Kuo A."/>
            <person name="Mondo S."/>
            <person name="Pangilinan J."/>
            <person name="Riley R."/>
            <person name="LaButti K."/>
            <person name="Andreopoulos B."/>
            <person name="Lipzen A."/>
            <person name="Chen C."/>
            <person name="Yan M."/>
            <person name="Daum C."/>
            <person name="Ng V."/>
            <person name="Clum A."/>
            <person name="Steindorff A."/>
            <person name="Ohm R.A."/>
            <person name="Martin F."/>
            <person name="Silar P."/>
            <person name="Natvig D.O."/>
            <person name="Lalanne C."/>
            <person name="Gautier V."/>
            <person name="Ament-Velasquez S.L."/>
            <person name="Kruys A."/>
            <person name="Hutchinson M.I."/>
            <person name="Powell A.J."/>
            <person name="Barry K."/>
            <person name="Miller A.N."/>
            <person name="Grigoriev I.V."/>
            <person name="Debuchy R."/>
            <person name="Gladieux P."/>
            <person name="Hiltunen Thoren M."/>
            <person name="Johannesson H."/>
        </authorList>
    </citation>
    <scope>NUCLEOTIDE SEQUENCE</scope>
    <source>
        <strain evidence="3">PSN293</strain>
    </source>
</reference>
<dbReference type="Pfam" id="PF03881">
    <property type="entry name" value="Fructosamin_kin"/>
    <property type="match status" value="1"/>
</dbReference>
<dbReference type="InterPro" id="IPR016477">
    <property type="entry name" value="Fructo-/Ketosamine-3-kinase"/>
</dbReference>
<accession>A0AAN6Y8N6</accession>
<gene>
    <name evidence="3" type="ORF">QBC37DRAFT_440488</name>
</gene>
<comment type="caution">
    <text evidence="3">The sequence shown here is derived from an EMBL/GenBank/DDBJ whole genome shotgun (WGS) entry which is preliminary data.</text>
</comment>
<reference evidence="3" key="2">
    <citation type="submission" date="2023-05" db="EMBL/GenBank/DDBJ databases">
        <authorList>
            <consortium name="Lawrence Berkeley National Laboratory"/>
            <person name="Steindorff A."/>
            <person name="Hensen N."/>
            <person name="Bonometti L."/>
            <person name="Westerberg I."/>
            <person name="Brannstrom I.O."/>
            <person name="Guillou S."/>
            <person name="Cros-Aarteil S."/>
            <person name="Calhoun S."/>
            <person name="Haridas S."/>
            <person name="Kuo A."/>
            <person name="Mondo S."/>
            <person name="Pangilinan J."/>
            <person name="Riley R."/>
            <person name="Labutti K."/>
            <person name="Andreopoulos B."/>
            <person name="Lipzen A."/>
            <person name="Chen C."/>
            <person name="Yanf M."/>
            <person name="Daum C."/>
            <person name="Ng V."/>
            <person name="Clum A."/>
            <person name="Ohm R."/>
            <person name="Martin F."/>
            <person name="Silar P."/>
            <person name="Natvig D."/>
            <person name="Lalanne C."/>
            <person name="Gautier V."/>
            <person name="Ament-Velasquez S.L."/>
            <person name="Kruys A."/>
            <person name="Hutchinson M.I."/>
            <person name="Powell A.J."/>
            <person name="Barry K."/>
            <person name="Miller A.N."/>
            <person name="Grigoriev I.V."/>
            <person name="Debuchy R."/>
            <person name="Gladieux P."/>
            <person name="Thoren M.H."/>
            <person name="Johannesson H."/>
        </authorList>
    </citation>
    <scope>NUCLEOTIDE SEQUENCE</scope>
    <source>
        <strain evidence="3">PSN293</strain>
    </source>
</reference>
<evidence type="ECO:0000256" key="1">
    <source>
        <dbReference type="ARBA" id="ARBA00011961"/>
    </source>
</evidence>
<dbReference type="InterPro" id="IPR011009">
    <property type="entry name" value="Kinase-like_dom_sf"/>
</dbReference>
<organism evidence="3 4">
    <name type="scientific">Rhypophila decipiens</name>
    <dbReference type="NCBI Taxonomy" id="261697"/>
    <lineage>
        <taxon>Eukaryota</taxon>
        <taxon>Fungi</taxon>
        <taxon>Dikarya</taxon>
        <taxon>Ascomycota</taxon>
        <taxon>Pezizomycotina</taxon>
        <taxon>Sordariomycetes</taxon>
        <taxon>Sordariomycetidae</taxon>
        <taxon>Sordariales</taxon>
        <taxon>Naviculisporaceae</taxon>
        <taxon>Rhypophila</taxon>
    </lineage>
</organism>
<dbReference type="SUPFAM" id="SSF56112">
    <property type="entry name" value="Protein kinase-like (PK-like)"/>
    <property type="match status" value="1"/>
</dbReference>
<keyword evidence="3" id="KW-0418">Kinase</keyword>
<name>A0AAN6Y8N6_9PEZI</name>
<evidence type="ECO:0000313" key="3">
    <source>
        <dbReference type="EMBL" id="KAK4213975.1"/>
    </source>
</evidence>
<dbReference type="GO" id="GO:0016301">
    <property type="term" value="F:kinase activity"/>
    <property type="evidence" value="ECO:0007669"/>
    <property type="project" value="UniProtKB-KW"/>
</dbReference>
<sequence>MVCIDPGFVVPGIPENEKYEGTEVDANVRKALPEGTTIKWAKTFVASFWAMSSKIDAVLPSGEEQSYFLKVHNPGLISTRELLSVIPNNVPQVVAHGPCASKPGRAFFLAEFRDMRDELPSASDLVSVVAAIHTKTSPNGKFGYPVTTFSGKHPMDTRWCDTWEEYFRRCMKDTMEAELATQGPNLELQELSGKILTKVVPRLIRPMETGGRKITPVLVHGDLWHGNVSVDEKTKVPVLYDPCCFYGHNEYDFSMWRATRYLTSREHVDEYFKTNDRSEPQEDQDDRHALYALRSDLAVSVLWPENKDMRELAIQEMQRLVAKYGDGYEGYIAAQGKLNAAEADGVGN</sequence>
<dbReference type="Gene3D" id="3.90.1200.10">
    <property type="match status" value="1"/>
</dbReference>
<dbReference type="GO" id="GO:0102193">
    <property type="term" value="F:protein-ribulosamine 3-kinase activity"/>
    <property type="evidence" value="ECO:0007669"/>
    <property type="project" value="UniProtKB-EC"/>
</dbReference>
<dbReference type="PANTHER" id="PTHR12149:SF8">
    <property type="entry name" value="PROTEIN-RIBULOSAMINE 3-KINASE"/>
    <property type="match status" value="1"/>
</dbReference>
<dbReference type="AlphaFoldDB" id="A0AAN6Y8N6"/>
<comment type="catalytic activity">
    <reaction evidence="2">
        <text>N(6)-D-ribulosyl-L-lysyl-[protein] + ATP = N(6)-(3-O-phospho-D-ribulosyl)-L-lysyl-[protein] + ADP + H(+)</text>
        <dbReference type="Rhea" id="RHEA:48432"/>
        <dbReference type="Rhea" id="RHEA-COMP:12103"/>
        <dbReference type="Rhea" id="RHEA-COMP:12104"/>
        <dbReference type="ChEBI" id="CHEBI:15378"/>
        <dbReference type="ChEBI" id="CHEBI:30616"/>
        <dbReference type="ChEBI" id="CHEBI:90418"/>
        <dbReference type="ChEBI" id="CHEBI:90420"/>
        <dbReference type="ChEBI" id="CHEBI:456216"/>
        <dbReference type="EC" id="2.7.1.172"/>
    </reaction>
    <physiologicalReaction direction="left-to-right" evidence="2">
        <dbReference type="Rhea" id="RHEA:48433"/>
    </physiologicalReaction>
</comment>
<evidence type="ECO:0000313" key="4">
    <source>
        <dbReference type="Proteomes" id="UP001301769"/>
    </source>
</evidence>
<dbReference type="EMBL" id="MU858101">
    <property type="protein sequence ID" value="KAK4213975.1"/>
    <property type="molecule type" value="Genomic_DNA"/>
</dbReference>